<evidence type="ECO:0000313" key="3">
    <source>
        <dbReference type="EMBL" id="KAJ7335326.1"/>
    </source>
</evidence>
<evidence type="ECO:0000256" key="1">
    <source>
        <dbReference type="SAM" id="Phobius"/>
    </source>
</evidence>
<accession>A0A9Q1B4L2</accession>
<dbReference type="EMBL" id="JAPFRF010000004">
    <property type="protein sequence ID" value="KAJ7335326.1"/>
    <property type="molecule type" value="Genomic_DNA"/>
</dbReference>
<dbReference type="InterPro" id="IPR008753">
    <property type="entry name" value="Peptidase_M13_N"/>
</dbReference>
<proteinExistence type="predicted"/>
<dbReference type="GO" id="GO:0016485">
    <property type="term" value="P:protein processing"/>
    <property type="evidence" value="ECO:0007669"/>
    <property type="project" value="TreeGrafter"/>
</dbReference>
<gene>
    <name evidence="3" type="ORF">JRQ81_013267</name>
</gene>
<protein>
    <recommendedName>
        <fullName evidence="2">Peptidase M13 N-terminal domain-containing protein</fullName>
    </recommendedName>
</protein>
<sequence>MRTSPQTSEVSGGAAKRCQRGKILLIFTLLLSALVGLVLFIVFTTRSIETCKMPACLVLLERLQQARNSAINPCEDFYSYTCGNWEANNIQGMNVPVVNVFDALLEENQLIMKRLIEEPQLGASSSAKKKAIRFYASCMNTEQIEARGSQPLKELVNEVGGWNITGSWKETDFNETLRTLMERYNTFPFFKAYVGPSSSDPSTNIIQIDHPEFELPSETHFKKTRNYPQVLRSYYLYLLNLGLLMGGSTNVTSTYISLALSFISNLQKSVTPLRKRQEKRMLFYHTTIRELQEKAPAIDWLSCLQAAFHPVKLNVSQQIVVHDMDYLKGMSQVIEAWQRRRDVLQIYMVLCLVRNLSPALDRRFEEAHQELTDMIDSSTTESLKVGTERWRKCLSETSTFFGPILGKMIVQEIFPQKAKDLVGRADIC</sequence>
<keyword evidence="1" id="KW-1133">Transmembrane helix</keyword>
<dbReference type="Gene3D" id="3.40.390.10">
    <property type="entry name" value="Collagenase (Catalytic Domain)"/>
    <property type="match status" value="1"/>
</dbReference>
<dbReference type="PANTHER" id="PTHR11733">
    <property type="entry name" value="ZINC METALLOPROTEASE FAMILY M13 NEPRILYSIN-RELATED"/>
    <property type="match status" value="1"/>
</dbReference>
<keyword evidence="4" id="KW-1185">Reference proteome</keyword>
<dbReference type="Pfam" id="PF05649">
    <property type="entry name" value="Peptidase_M13_N"/>
    <property type="match status" value="1"/>
</dbReference>
<dbReference type="PANTHER" id="PTHR11733:SF128">
    <property type="entry name" value="KELL BLOOD GROUP GLYCOPROTEIN"/>
    <property type="match status" value="1"/>
</dbReference>
<organism evidence="3 4">
    <name type="scientific">Phrynocephalus forsythii</name>
    <dbReference type="NCBI Taxonomy" id="171643"/>
    <lineage>
        <taxon>Eukaryota</taxon>
        <taxon>Metazoa</taxon>
        <taxon>Chordata</taxon>
        <taxon>Craniata</taxon>
        <taxon>Vertebrata</taxon>
        <taxon>Euteleostomi</taxon>
        <taxon>Lepidosauria</taxon>
        <taxon>Squamata</taxon>
        <taxon>Bifurcata</taxon>
        <taxon>Unidentata</taxon>
        <taxon>Episquamata</taxon>
        <taxon>Toxicofera</taxon>
        <taxon>Iguania</taxon>
        <taxon>Acrodonta</taxon>
        <taxon>Agamidae</taxon>
        <taxon>Agaminae</taxon>
        <taxon>Phrynocephalus</taxon>
    </lineage>
</organism>
<keyword evidence="1" id="KW-0812">Transmembrane</keyword>
<evidence type="ECO:0000259" key="2">
    <source>
        <dbReference type="Pfam" id="PF05649"/>
    </source>
</evidence>
<dbReference type="InterPro" id="IPR024079">
    <property type="entry name" value="MetalloPept_cat_dom_sf"/>
</dbReference>
<dbReference type="AlphaFoldDB" id="A0A9Q1B4L2"/>
<dbReference type="OrthoDB" id="6475849at2759"/>
<dbReference type="InterPro" id="IPR000718">
    <property type="entry name" value="Peptidase_M13"/>
</dbReference>
<dbReference type="GO" id="GO:0004222">
    <property type="term" value="F:metalloendopeptidase activity"/>
    <property type="evidence" value="ECO:0007669"/>
    <property type="project" value="InterPro"/>
</dbReference>
<feature type="domain" description="Peptidase M13 N-terminal" evidence="2">
    <location>
        <begin position="73"/>
        <end position="422"/>
    </location>
</feature>
<dbReference type="Gene3D" id="1.10.1380.10">
    <property type="entry name" value="Neutral endopeptidase , domain2"/>
    <property type="match status" value="1"/>
</dbReference>
<evidence type="ECO:0000313" key="4">
    <source>
        <dbReference type="Proteomes" id="UP001142489"/>
    </source>
</evidence>
<comment type="caution">
    <text evidence="3">The sequence shown here is derived from an EMBL/GenBank/DDBJ whole genome shotgun (WGS) entry which is preliminary data.</text>
</comment>
<dbReference type="SUPFAM" id="SSF55486">
    <property type="entry name" value="Metalloproteases ('zincins'), catalytic domain"/>
    <property type="match status" value="1"/>
</dbReference>
<dbReference type="PROSITE" id="PS51885">
    <property type="entry name" value="NEPRILYSIN"/>
    <property type="match status" value="1"/>
</dbReference>
<name>A0A9Q1B4L2_9SAUR</name>
<keyword evidence="1" id="KW-0472">Membrane</keyword>
<feature type="transmembrane region" description="Helical" evidence="1">
    <location>
        <begin position="23"/>
        <end position="43"/>
    </location>
</feature>
<dbReference type="InterPro" id="IPR042089">
    <property type="entry name" value="Peptidase_M13_dom_2"/>
</dbReference>
<dbReference type="Proteomes" id="UP001142489">
    <property type="component" value="Unassembled WGS sequence"/>
</dbReference>
<dbReference type="GO" id="GO:0005886">
    <property type="term" value="C:plasma membrane"/>
    <property type="evidence" value="ECO:0007669"/>
    <property type="project" value="TreeGrafter"/>
</dbReference>
<reference evidence="3" key="1">
    <citation type="journal article" date="2023" name="DNA Res.">
        <title>Chromosome-level genome assembly of Phrynocephalus forsythii using third-generation DNA sequencing and Hi-C analysis.</title>
        <authorList>
            <person name="Qi Y."/>
            <person name="Zhao W."/>
            <person name="Zhao Y."/>
            <person name="Niu C."/>
            <person name="Cao S."/>
            <person name="Zhang Y."/>
        </authorList>
    </citation>
    <scope>NUCLEOTIDE SEQUENCE</scope>
    <source>
        <tissue evidence="3">Muscle</tissue>
    </source>
</reference>